<dbReference type="Pfam" id="PF13302">
    <property type="entry name" value="Acetyltransf_3"/>
    <property type="match status" value="1"/>
</dbReference>
<organism evidence="2 3">
    <name type="scientific">Brumimicrobium glaciale</name>
    <dbReference type="NCBI Taxonomy" id="200475"/>
    <lineage>
        <taxon>Bacteria</taxon>
        <taxon>Pseudomonadati</taxon>
        <taxon>Bacteroidota</taxon>
        <taxon>Flavobacteriia</taxon>
        <taxon>Flavobacteriales</taxon>
        <taxon>Crocinitomicaceae</taxon>
        <taxon>Brumimicrobium</taxon>
    </lineage>
</organism>
<dbReference type="PANTHER" id="PTHR43792:SF1">
    <property type="entry name" value="N-ACETYLTRANSFERASE DOMAIN-CONTAINING PROTEIN"/>
    <property type="match status" value="1"/>
</dbReference>
<dbReference type="Gene3D" id="3.40.630.30">
    <property type="match status" value="1"/>
</dbReference>
<dbReference type="GO" id="GO:0016747">
    <property type="term" value="F:acyltransferase activity, transferring groups other than amino-acyl groups"/>
    <property type="evidence" value="ECO:0007669"/>
    <property type="project" value="InterPro"/>
</dbReference>
<dbReference type="InterPro" id="IPR016181">
    <property type="entry name" value="Acyl_CoA_acyltransferase"/>
</dbReference>
<feature type="domain" description="N-acetyltransferase" evidence="1">
    <location>
        <begin position="13"/>
        <end position="173"/>
    </location>
</feature>
<evidence type="ECO:0000259" key="1">
    <source>
        <dbReference type="PROSITE" id="PS51186"/>
    </source>
</evidence>
<dbReference type="RefSeq" id="WP_130094915.1">
    <property type="nucleotide sequence ID" value="NZ_SETE01000008.1"/>
</dbReference>
<name>A0A4Q4KEE9_9FLAO</name>
<dbReference type="OrthoDB" id="9788916at2"/>
<dbReference type="InterPro" id="IPR000182">
    <property type="entry name" value="GNAT_dom"/>
</dbReference>
<accession>A0A4Q4KEE9</accession>
<gene>
    <name evidence="2" type="ORF">ERX46_16210</name>
</gene>
<proteinExistence type="predicted"/>
<sequence length="173" mass="20117">MNYLLSNQETKRLKFRLLHEDDFDKWLPLFKSENIAKYLDFDPKLSPNEMCEKWFEKSLNRYDLGNGGMNVMINNKTNRFIGQCGLLIQNIDNEERLEIGYSILPEFWNCGYASEAAALCKDYAFENNFSESLISMIHIENIGSEKVALKNGMTLEKTIGDFNIFSIDKKDWG</sequence>
<protein>
    <submittedName>
        <fullName evidence="2">N-acetyltransferase</fullName>
    </submittedName>
</protein>
<dbReference type="EMBL" id="SETE01000008">
    <property type="protein sequence ID" value="RYM31451.1"/>
    <property type="molecule type" value="Genomic_DNA"/>
</dbReference>
<dbReference type="PANTHER" id="PTHR43792">
    <property type="entry name" value="GNAT FAMILY, PUTATIVE (AFU_ORTHOLOGUE AFUA_3G00765)-RELATED-RELATED"/>
    <property type="match status" value="1"/>
</dbReference>
<keyword evidence="2" id="KW-0808">Transferase</keyword>
<comment type="caution">
    <text evidence="2">The sequence shown here is derived from an EMBL/GenBank/DDBJ whole genome shotgun (WGS) entry which is preliminary data.</text>
</comment>
<reference evidence="2 3" key="1">
    <citation type="submission" date="2019-02" db="EMBL/GenBank/DDBJ databases">
        <title>Genome sequence of the sea-ice species Brumimicrobium glaciale.</title>
        <authorList>
            <person name="Bowman J.P."/>
        </authorList>
    </citation>
    <scope>NUCLEOTIDE SEQUENCE [LARGE SCALE GENOMIC DNA]</scope>
    <source>
        <strain evidence="2 3">IC156</strain>
    </source>
</reference>
<evidence type="ECO:0000313" key="2">
    <source>
        <dbReference type="EMBL" id="RYM31451.1"/>
    </source>
</evidence>
<dbReference type="SUPFAM" id="SSF55729">
    <property type="entry name" value="Acyl-CoA N-acyltransferases (Nat)"/>
    <property type="match status" value="1"/>
</dbReference>
<dbReference type="Proteomes" id="UP000293952">
    <property type="component" value="Unassembled WGS sequence"/>
</dbReference>
<dbReference type="PROSITE" id="PS51186">
    <property type="entry name" value="GNAT"/>
    <property type="match status" value="1"/>
</dbReference>
<dbReference type="InterPro" id="IPR051531">
    <property type="entry name" value="N-acetyltransferase"/>
</dbReference>
<evidence type="ECO:0000313" key="3">
    <source>
        <dbReference type="Proteomes" id="UP000293952"/>
    </source>
</evidence>
<dbReference type="AlphaFoldDB" id="A0A4Q4KEE9"/>
<keyword evidence="3" id="KW-1185">Reference proteome</keyword>